<name>Q85597_REOVD</name>
<sequence>MDVRWTRIAGRLVIRVWTLHAASTSCIARRQQKPSVCLRHALC</sequence>
<reference evidence="1" key="1">
    <citation type="journal article" date="1983" name="Nucleic Acids Res.">
        <title>Nucleotide sequence of reovirus genome segment S3, encoding non-structural protein sigma NS.</title>
        <authorList>
            <person name="Richardson M.A."/>
            <person name="Furuichi Y."/>
        </authorList>
    </citation>
    <scope>NUCLEOTIDE SEQUENCE</scope>
    <source>
        <strain evidence="1">Dearing</strain>
    </source>
</reference>
<evidence type="ECO:0000313" key="1">
    <source>
        <dbReference type="EMBL" id="CAA25769.1"/>
    </source>
</evidence>
<accession>Q85597</accession>
<dbReference type="PROSITE" id="PS51257">
    <property type="entry name" value="PROKAR_LIPOPROTEIN"/>
    <property type="match status" value="1"/>
</dbReference>
<organism evidence="1">
    <name type="scientific">Reovirus type 3 (strain Dearing)</name>
    <name type="common">T3D</name>
    <name type="synonym">Mammalian orthoreovirus 3</name>
    <dbReference type="NCBI Taxonomy" id="10886"/>
    <lineage>
        <taxon>Viruses</taxon>
        <taxon>Riboviria</taxon>
        <taxon>Orthornavirae</taxon>
        <taxon>Duplornaviricota</taxon>
        <taxon>Resentoviricetes</taxon>
        <taxon>Reovirales</taxon>
        <taxon>Spinareoviridae</taxon>
        <taxon>Orthoreovirus</taxon>
        <taxon>Orthoreovirus mammalis</taxon>
        <taxon>Mammalian orthoreovirus</taxon>
    </lineage>
</organism>
<organismHost>
    <name type="scientific">Mammalia</name>
    <name type="common">mammals</name>
    <dbReference type="NCBI Taxonomy" id="40674"/>
</organismHost>
<proteinExistence type="predicted"/>
<dbReference type="EMBL" id="X01627">
    <property type="protein sequence ID" value="CAA25769.1"/>
    <property type="molecule type" value="Genomic_RNA"/>
</dbReference>
<protein>
    <submittedName>
        <fullName evidence="1">Uncharacterized protein</fullName>
    </submittedName>
</protein>